<protein>
    <submittedName>
        <fullName evidence="1">Uncharacterized protein</fullName>
    </submittedName>
</protein>
<comment type="caution">
    <text evidence="1">The sequence shown here is derived from an EMBL/GenBank/DDBJ whole genome shotgun (WGS) entry which is preliminary data.</text>
</comment>
<proteinExistence type="predicted"/>
<dbReference type="AlphaFoldDB" id="A0A445ESD6"/>
<sequence>MRVFHFTKEKIAQLKAKANAEAKTHKISSLQAIGVVRMKAVELLEGGIGKGAEEMNKML</sequence>
<dbReference type="EMBL" id="SDMP01000001">
    <property type="protein sequence ID" value="RYR78301.1"/>
    <property type="molecule type" value="Genomic_DNA"/>
</dbReference>
<gene>
    <name evidence="1" type="ORF">Ahy_A01g003051</name>
</gene>
<keyword evidence="2" id="KW-1185">Reference proteome</keyword>
<dbReference type="InterPro" id="IPR023213">
    <property type="entry name" value="CAT-like_dom_sf"/>
</dbReference>
<dbReference type="Proteomes" id="UP000289738">
    <property type="component" value="Chromosome A01"/>
</dbReference>
<organism evidence="1 2">
    <name type="scientific">Arachis hypogaea</name>
    <name type="common">Peanut</name>
    <dbReference type="NCBI Taxonomy" id="3818"/>
    <lineage>
        <taxon>Eukaryota</taxon>
        <taxon>Viridiplantae</taxon>
        <taxon>Streptophyta</taxon>
        <taxon>Embryophyta</taxon>
        <taxon>Tracheophyta</taxon>
        <taxon>Spermatophyta</taxon>
        <taxon>Magnoliopsida</taxon>
        <taxon>eudicotyledons</taxon>
        <taxon>Gunneridae</taxon>
        <taxon>Pentapetalae</taxon>
        <taxon>rosids</taxon>
        <taxon>fabids</taxon>
        <taxon>Fabales</taxon>
        <taxon>Fabaceae</taxon>
        <taxon>Papilionoideae</taxon>
        <taxon>50 kb inversion clade</taxon>
        <taxon>dalbergioids sensu lato</taxon>
        <taxon>Dalbergieae</taxon>
        <taxon>Pterocarpus clade</taxon>
        <taxon>Arachis</taxon>
    </lineage>
</organism>
<dbReference type="Gene3D" id="3.30.559.10">
    <property type="entry name" value="Chloramphenicol acetyltransferase-like domain"/>
    <property type="match status" value="1"/>
</dbReference>
<evidence type="ECO:0000313" key="2">
    <source>
        <dbReference type="Proteomes" id="UP000289738"/>
    </source>
</evidence>
<name>A0A445ESD6_ARAHY</name>
<reference evidence="1 2" key="1">
    <citation type="submission" date="2019-01" db="EMBL/GenBank/DDBJ databases">
        <title>Sequencing of cultivated peanut Arachis hypogaea provides insights into genome evolution and oil improvement.</title>
        <authorList>
            <person name="Chen X."/>
        </authorList>
    </citation>
    <scope>NUCLEOTIDE SEQUENCE [LARGE SCALE GENOMIC DNA]</scope>
    <source>
        <strain evidence="2">cv. Fuhuasheng</strain>
        <tissue evidence="1">Leaves</tissue>
    </source>
</reference>
<accession>A0A445ESD6</accession>
<evidence type="ECO:0000313" key="1">
    <source>
        <dbReference type="EMBL" id="RYR78301.1"/>
    </source>
</evidence>